<keyword evidence="1" id="KW-0472">Membrane</keyword>
<sequence>MKTKLLTIFEKWANWKSILALFALQMLFNLVIMPSASSSDTHDLPVLDLQFFYTPQRAYEIISAYTPELRQAAAMTRLTLDIIYPLIYGLMICLLLIVTFRRAFPVSTQSMDDSARSMLLQRSSLPDDEIATSGYRLPRKDILDIIIFIPWGGVLFDYLENFGLATLFLSYPTELTPLAWTTTIFTSLKWTLIGIGFLLALIGGVKLVFMKR</sequence>
<accession>A0A8J6TFK0</accession>
<feature type="transmembrane region" description="Helical" evidence="1">
    <location>
        <begin position="190"/>
        <end position="209"/>
    </location>
</feature>
<keyword evidence="1" id="KW-0812">Transmembrane</keyword>
<protein>
    <submittedName>
        <fullName evidence="2">Uncharacterized protein</fullName>
    </submittedName>
</protein>
<comment type="caution">
    <text evidence="2">The sequence shown here is derived from an EMBL/GenBank/DDBJ whole genome shotgun (WGS) entry which is preliminary data.</text>
</comment>
<feature type="transmembrane region" description="Helical" evidence="1">
    <location>
        <begin position="145"/>
        <end position="170"/>
    </location>
</feature>
<dbReference type="EMBL" id="JACNJN010000170">
    <property type="protein sequence ID" value="MBC8336536.1"/>
    <property type="molecule type" value="Genomic_DNA"/>
</dbReference>
<reference evidence="2 3" key="1">
    <citation type="submission" date="2020-08" db="EMBL/GenBank/DDBJ databases">
        <title>Bridging the membrane lipid divide: bacteria of the FCB group superphylum have the potential to synthesize archaeal ether lipids.</title>
        <authorList>
            <person name="Villanueva L."/>
            <person name="Von Meijenfeldt F.A.B."/>
            <person name="Westbye A.B."/>
            <person name="Yadav S."/>
            <person name="Hopmans E.C."/>
            <person name="Dutilh B.E."/>
            <person name="Sinninghe Damste J.S."/>
        </authorList>
    </citation>
    <scope>NUCLEOTIDE SEQUENCE [LARGE SCALE GENOMIC DNA]</scope>
    <source>
        <strain evidence="2">NIOZ-UU36</strain>
    </source>
</reference>
<gene>
    <name evidence="2" type="ORF">H8E29_14840</name>
</gene>
<evidence type="ECO:0000256" key="1">
    <source>
        <dbReference type="SAM" id="Phobius"/>
    </source>
</evidence>
<evidence type="ECO:0000313" key="3">
    <source>
        <dbReference type="Proteomes" id="UP000614469"/>
    </source>
</evidence>
<name>A0A8J6TFK0_9CHLR</name>
<organism evidence="2 3">
    <name type="scientific">Candidatus Desulfolinea nitratireducens</name>
    <dbReference type="NCBI Taxonomy" id="2841698"/>
    <lineage>
        <taxon>Bacteria</taxon>
        <taxon>Bacillati</taxon>
        <taxon>Chloroflexota</taxon>
        <taxon>Anaerolineae</taxon>
        <taxon>Anaerolineales</taxon>
        <taxon>Anaerolineales incertae sedis</taxon>
        <taxon>Candidatus Desulfolinea</taxon>
    </lineage>
</organism>
<dbReference type="AlphaFoldDB" id="A0A8J6TFK0"/>
<keyword evidence="1" id="KW-1133">Transmembrane helix</keyword>
<feature type="transmembrane region" description="Helical" evidence="1">
    <location>
        <begin position="82"/>
        <end position="100"/>
    </location>
</feature>
<proteinExistence type="predicted"/>
<dbReference type="Proteomes" id="UP000614469">
    <property type="component" value="Unassembled WGS sequence"/>
</dbReference>
<evidence type="ECO:0000313" key="2">
    <source>
        <dbReference type="EMBL" id="MBC8336536.1"/>
    </source>
</evidence>